<accession>A0A645GDE4</accession>
<dbReference type="EMBL" id="VSSQ01073953">
    <property type="protein sequence ID" value="MPN24941.1"/>
    <property type="molecule type" value="Genomic_DNA"/>
</dbReference>
<sequence>MRTIRMFLIVAILLGICTSCDLLNPKPFPLYNTNWDITTETSYGHESLHFTQNAYAFKDETDAVIERGSISQEKYSSYVYTVEECTISGLEDIVGQSRFAAFTLTGDTLTIDFFLDSSKDTLLIALTAEKL</sequence>
<reference evidence="1" key="1">
    <citation type="submission" date="2019-08" db="EMBL/GenBank/DDBJ databases">
        <authorList>
            <person name="Kucharzyk K."/>
            <person name="Murdoch R.W."/>
            <person name="Higgins S."/>
            <person name="Loffler F."/>
        </authorList>
    </citation>
    <scope>NUCLEOTIDE SEQUENCE</scope>
</reference>
<organism evidence="1">
    <name type="scientific">bioreactor metagenome</name>
    <dbReference type="NCBI Taxonomy" id="1076179"/>
    <lineage>
        <taxon>unclassified sequences</taxon>
        <taxon>metagenomes</taxon>
        <taxon>ecological metagenomes</taxon>
    </lineage>
</organism>
<comment type="caution">
    <text evidence="1">The sequence shown here is derived from an EMBL/GenBank/DDBJ whole genome shotgun (WGS) entry which is preliminary data.</text>
</comment>
<name>A0A645GDE4_9ZZZZ</name>
<gene>
    <name evidence="1" type="ORF">SDC9_172347</name>
</gene>
<evidence type="ECO:0000313" key="1">
    <source>
        <dbReference type="EMBL" id="MPN24941.1"/>
    </source>
</evidence>
<proteinExistence type="predicted"/>
<dbReference type="AlphaFoldDB" id="A0A645GDE4"/>
<protein>
    <submittedName>
        <fullName evidence="1">Uncharacterized protein</fullName>
    </submittedName>
</protein>